<proteinExistence type="predicted"/>
<evidence type="ECO:0008006" key="5">
    <source>
        <dbReference type="Google" id="ProtNLM"/>
    </source>
</evidence>
<evidence type="ECO:0000256" key="1">
    <source>
        <dbReference type="SAM" id="MobiDB-lite"/>
    </source>
</evidence>
<dbReference type="Proteomes" id="UP000011205">
    <property type="component" value="Unassembled WGS sequence"/>
</dbReference>
<evidence type="ECO:0000313" key="4">
    <source>
        <dbReference type="Proteomes" id="UP000011205"/>
    </source>
</evidence>
<evidence type="ECO:0000256" key="2">
    <source>
        <dbReference type="SAM" id="Phobius"/>
    </source>
</evidence>
<dbReference type="AlphaFoldDB" id="L8P7N7"/>
<accession>L8P7N7</accession>
<evidence type="ECO:0000313" key="3">
    <source>
        <dbReference type="EMBL" id="ELS51312.1"/>
    </source>
</evidence>
<protein>
    <recommendedName>
        <fullName evidence="5">Integral membrane protein</fullName>
    </recommendedName>
</protein>
<feature type="compositionally biased region" description="Basic and acidic residues" evidence="1">
    <location>
        <begin position="132"/>
        <end position="155"/>
    </location>
</feature>
<feature type="transmembrane region" description="Helical" evidence="2">
    <location>
        <begin position="71"/>
        <end position="96"/>
    </location>
</feature>
<feature type="transmembrane region" description="Helical" evidence="2">
    <location>
        <begin position="102"/>
        <end position="123"/>
    </location>
</feature>
<dbReference type="PATRIC" id="fig|1160705.3.peg.7622"/>
<organism evidence="3 4">
    <name type="scientific">Streptomyces viridochromogenes Tue57</name>
    <dbReference type="NCBI Taxonomy" id="1160705"/>
    <lineage>
        <taxon>Bacteria</taxon>
        <taxon>Bacillati</taxon>
        <taxon>Actinomycetota</taxon>
        <taxon>Actinomycetes</taxon>
        <taxon>Kitasatosporales</taxon>
        <taxon>Streptomycetaceae</taxon>
        <taxon>Streptomyces</taxon>
    </lineage>
</organism>
<reference evidence="3 4" key="1">
    <citation type="journal article" date="2013" name="Genome Announc.">
        <title>Draft Genome Sequence of Streptomyces viridochromogenes Strain Tu57, Producer of Avilamycin.</title>
        <authorList>
            <person name="Gruning B.A."/>
            <person name="Erxleben A."/>
            <person name="Hahnlein A."/>
            <person name="Gunther S."/>
        </authorList>
    </citation>
    <scope>NUCLEOTIDE SEQUENCE [LARGE SCALE GENOMIC DNA]</scope>
    <source>
        <strain evidence="3 4">Tue57</strain>
    </source>
</reference>
<sequence>MRASLRNNGQAYGYSVSITVALALLNADAKLAGTAHLIYFALGAAVAFSLLQALASAGFRKPLEPEPSTVTAMGVSLSLVSVGTSAVLAWGCAHYIDGVAAWPVTSFAVSAVYLMVAGAELALAERAQAASEHGEKVEKQTDEEEREHREDPAEE</sequence>
<keyword evidence="2" id="KW-0472">Membrane</keyword>
<name>L8P7N7_STRVR</name>
<feature type="region of interest" description="Disordered" evidence="1">
    <location>
        <begin position="130"/>
        <end position="155"/>
    </location>
</feature>
<feature type="transmembrane region" description="Helical" evidence="2">
    <location>
        <begin position="37"/>
        <end position="59"/>
    </location>
</feature>
<keyword evidence="2" id="KW-1133">Transmembrane helix</keyword>
<keyword evidence="2" id="KW-0812">Transmembrane</keyword>
<dbReference type="EMBL" id="AMLP01000236">
    <property type="protein sequence ID" value="ELS51312.1"/>
    <property type="molecule type" value="Genomic_DNA"/>
</dbReference>
<gene>
    <name evidence="3" type="ORF">STVIR_7711</name>
</gene>
<comment type="caution">
    <text evidence="3">The sequence shown here is derived from an EMBL/GenBank/DDBJ whole genome shotgun (WGS) entry which is preliminary data.</text>
</comment>